<dbReference type="Pfam" id="PF00385">
    <property type="entry name" value="Chromo"/>
    <property type="match status" value="1"/>
</dbReference>
<evidence type="ECO:0000259" key="4">
    <source>
        <dbReference type="PROSITE" id="PS50013"/>
    </source>
</evidence>
<dbReference type="Gene3D" id="2.40.50.40">
    <property type="match status" value="1"/>
</dbReference>
<dbReference type="GO" id="GO:0005634">
    <property type="term" value="C:nucleus"/>
    <property type="evidence" value="ECO:0007669"/>
    <property type="project" value="UniProtKB-SubCell"/>
</dbReference>
<evidence type="ECO:0000256" key="2">
    <source>
        <dbReference type="ARBA" id="ARBA00023242"/>
    </source>
</evidence>
<dbReference type="OrthoDB" id="2630497at2759"/>
<feature type="compositionally biased region" description="Basic and acidic residues" evidence="3">
    <location>
        <begin position="101"/>
        <end position="136"/>
    </location>
</feature>
<dbReference type="SUPFAM" id="SSF54160">
    <property type="entry name" value="Chromo domain-like"/>
    <property type="match status" value="1"/>
</dbReference>
<dbReference type="GO" id="GO:0006338">
    <property type="term" value="P:chromatin remodeling"/>
    <property type="evidence" value="ECO:0007669"/>
    <property type="project" value="UniProtKB-ARBA"/>
</dbReference>
<dbReference type="InterPro" id="IPR023780">
    <property type="entry name" value="Chromo_domain"/>
</dbReference>
<dbReference type="Proteomes" id="UP000250043">
    <property type="component" value="Unassembled WGS sequence"/>
</dbReference>
<comment type="subcellular location">
    <subcellularLocation>
        <location evidence="1">Nucleus</location>
    </subcellularLocation>
</comment>
<dbReference type="CDD" id="cd18968">
    <property type="entry name" value="chromodomain"/>
    <property type="match status" value="1"/>
</dbReference>
<accession>A0A8E2J7J9</accession>
<dbReference type="InterPro" id="IPR016197">
    <property type="entry name" value="Chromo-like_dom_sf"/>
</dbReference>
<dbReference type="InterPro" id="IPR051219">
    <property type="entry name" value="Heterochromatin_chromo-domain"/>
</dbReference>
<dbReference type="InterPro" id="IPR023779">
    <property type="entry name" value="Chromodomain_CS"/>
</dbReference>
<protein>
    <recommendedName>
        <fullName evidence="4">Chromo domain-containing protein</fullName>
    </recommendedName>
</protein>
<proteinExistence type="predicted"/>
<feature type="region of interest" description="Disordered" evidence="3">
    <location>
        <begin position="1"/>
        <end position="23"/>
    </location>
</feature>
<dbReference type="EMBL" id="KV722330">
    <property type="protein sequence ID" value="OCH96638.1"/>
    <property type="molecule type" value="Genomic_DNA"/>
</dbReference>
<organism evidence="5 6">
    <name type="scientific">Obba rivulosa</name>
    <dbReference type="NCBI Taxonomy" id="1052685"/>
    <lineage>
        <taxon>Eukaryota</taxon>
        <taxon>Fungi</taxon>
        <taxon>Dikarya</taxon>
        <taxon>Basidiomycota</taxon>
        <taxon>Agaricomycotina</taxon>
        <taxon>Agaricomycetes</taxon>
        <taxon>Polyporales</taxon>
        <taxon>Gelatoporiaceae</taxon>
        <taxon>Obba</taxon>
    </lineage>
</organism>
<gene>
    <name evidence="5" type="ORF">OBBRIDRAFT_15359</name>
</gene>
<dbReference type="PROSITE" id="PS50013">
    <property type="entry name" value="CHROMO_2"/>
    <property type="match status" value="1"/>
</dbReference>
<dbReference type="PANTHER" id="PTHR22812">
    <property type="entry name" value="CHROMOBOX PROTEIN"/>
    <property type="match status" value="1"/>
</dbReference>
<dbReference type="InterPro" id="IPR000953">
    <property type="entry name" value="Chromo/chromo_shadow_dom"/>
</dbReference>
<reference evidence="5 6" key="1">
    <citation type="submission" date="2016-07" db="EMBL/GenBank/DDBJ databases">
        <title>Draft genome of the white-rot fungus Obba rivulosa 3A-2.</title>
        <authorList>
            <consortium name="DOE Joint Genome Institute"/>
            <person name="Miettinen O."/>
            <person name="Riley R."/>
            <person name="Acob R."/>
            <person name="Barry K."/>
            <person name="Cullen D."/>
            <person name="De Vries R."/>
            <person name="Hainaut M."/>
            <person name="Hatakka A."/>
            <person name="Henrissat B."/>
            <person name="Hilden K."/>
            <person name="Kuo R."/>
            <person name="Labutti K."/>
            <person name="Lipzen A."/>
            <person name="Makela M.R."/>
            <person name="Sandor L."/>
            <person name="Spatafora J.W."/>
            <person name="Grigoriev I.V."/>
            <person name="Hibbett D.S."/>
        </authorList>
    </citation>
    <scope>NUCLEOTIDE SEQUENCE [LARGE SCALE GENOMIC DNA]</scope>
    <source>
        <strain evidence="5 6">3A-2</strain>
    </source>
</reference>
<feature type="compositionally biased region" description="Basic residues" evidence="3">
    <location>
        <begin position="138"/>
        <end position="148"/>
    </location>
</feature>
<feature type="region of interest" description="Disordered" evidence="3">
    <location>
        <begin position="101"/>
        <end position="175"/>
    </location>
</feature>
<dbReference type="SMART" id="SM00298">
    <property type="entry name" value="CHROMO"/>
    <property type="match status" value="1"/>
</dbReference>
<evidence type="ECO:0000313" key="6">
    <source>
        <dbReference type="Proteomes" id="UP000250043"/>
    </source>
</evidence>
<sequence>MPKKKSIKVESSSDSGSEEEGEGQFVVEVITKARAKKKNKWDYYVKWAGYGSDHNSWEPQENVEGCDRLLKSFWTNIGLDNDDYEPGHIVRATPSWIKKEKERFQKEFGAKESSEMESPEERPATAHKHTDEEPSRKPGPRKKPKKVKHEATSKASVSSSQRGRASIVITASVVV</sequence>
<dbReference type="PROSITE" id="PS00598">
    <property type="entry name" value="CHROMO_1"/>
    <property type="match status" value="1"/>
</dbReference>
<name>A0A8E2J7J9_9APHY</name>
<feature type="domain" description="Chromo" evidence="4">
    <location>
        <begin position="25"/>
        <end position="73"/>
    </location>
</feature>
<feature type="compositionally biased region" description="Polar residues" evidence="3">
    <location>
        <begin position="153"/>
        <end position="163"/>
    </location>
</feature>
<evidence type="ECO:0000256" key="1">
    <source>
        <dbReference type="ARBA" id="ARBA00004123"/>
    </source>
</evidence>
<dbReference type="AlphaFoldDB" id="A0A8E2J7J9"/>
<evidence type="ECO:0000313" key="5">
    <source>
        <dbReference type="EMBL" id="OCH96638.1"/>
    </source>
</evidence>
<keyword evidence="6" id="KW-1185">Reference proteome</keyword>
<evidence type="ECO:0000256" key="3">
    <source>
        <dbReference type="SAM" id="MobiDB-lite"/>
    </source>
</evidence>
<keyword evidence="2" id="KW-0539">Nucleus</keyword>